<dbReference type="Gene3D" id="1.10.287.100">
    <property type="match status" value="1"/>
</dbReference>
<evidence type="ECO:0000259" key="5">
    <source>
        <dbReference type="PROSITE" id="PS50995"/>
    </source>
</evidence>
<keyword evidence="3" id="KW-0804">Transcription</keyword>
<dbReference type="PRINTS" id="PR00598">
    <property type="entry name" value="HTHMARR"/>
</dbReference>
<dbReference type="Pfam" id="PF01047">
    <property type="entry name" value="MarR"/>
    <property type="match status" value="1"/>
</dbReference>
<reference evidence="6" key="1">
    <citation type="journal article" date="2021" name="PeerJ">
        <title>Extensive microbial diversity within the chicken gut microbiome revealed by metagenomics and culture.</title>
        <authorList>
            <person name="Gilroy R."/>
            <person name="Ravi A."/>
            <person name="Getino M."/>
            <person name="Pursley I."/>
            <person name="Horton D.L."/>
            <person name="Alikhan N.F."/>
            <person name="Baker D."/>
            <person name="Gharbi K."/>
            <person name="Hall N."/>
            <person name="Watson M."/>
            <person name="Adriaenssens E.M."/>
            <person name="Foster-Nyarko E."/>
            <person name="Jarju S."/>
            <person name="Secka A."/>
            <person name="Antonio M."/>
            <person name="Oren A."/>
            <person name="Chaudhuri R.R."/>
            <person name="La Ragione R."/>
            <person name="Hildebrand F."/>
            <person name="Pallen M.J."/>
        </authorList>
    </citation>
    <scope>NUCLEOTIDE SEQUENCE</scope>
    <source>
        <strain evidence="6">ChiGjej4B4-7305</strain>
    </source>
</reference>
<evidence type="ECO:0000256" key="2">
    <source>
        <dbReference type="ARBA" id="ARBA00023125"/>
    </source>
</evidence>
<evidence type="ECO:0000313" key="6">
    <source>
        <dbReference type="EMBL" id="HIZ36077.1"/>
    </source>
</evidence>
<evidence type="ECO:0000256" key="1">
    <source>
        <dbReference type="ARBA" id="ARBA00023015"/>
    </source>
</evidence>
<dbReference type="InterPro" id="IPR000835">
    <property type="entry name" value="HTH_MarR-typ"/>
</dbReference>
<reference evidence="6" key="2">
    <citation type="submission" date="2021-04" db="EMBL/GenBank/DDBJ databases">
        <authorList>
            <person name="Gilroy R."/>
        </authorList>
    </citation>
    <scope>NUCLEOTIDE SEQUENCE</scope>
    <source>
        <strain evidence="6">ChiGjej4B4-7305</strain>
    </source>
</reference>
<accession>A0A9D2EEZ0</accession>
<dbReference type="InterPro" id="IPR036388">
    <property type="entry name" value="WH-like_DNA-bd_sf"/>
</dbReference>
<dbReference type="InterPro" id="IPR052526">
    <property type="entry name" value="HTH-type_Bedaq_tolerance"/>
</dbReference>
<feature type="region of interest" description="Disordered" evidence="4">
    <location>
        <begin position="1"/>
        <end position="43"/>
    </location>
</feature>
<keyword evidence="1" id="KW-0805">Transcription regulation</keyword>
<dbReference type="AlphaFoldDB" id="A0A9D2EEZ0"/>
<evidence type="ECO:0000256" key="3">
    <source>
        <dbReference type="ARBA" id="ARBA00023163"/>
    </source>
</evidence>
<protein>
    <submittedName>
        <fullName evidence="6">MarR family transcriptional regulator</fullName>
    </submittedName>
</protein>
<dbReference type="PANTHER" id="PTHR39515:SF2">
    <property type="entry name" value="HTH-TYPE TRANSCRIPTIONAL REGULATOR RV0880"/>
    <property type="match status" value="1"/>
</dbReference>
<dbReference type="PANTHER" id="PTHR39515">
    <property type="entry name" value="CONSERVED PROTEIN"/>
    <property type="match status" value="1"/>
</dbReference>
<dbReference type="PROSITE" id="PS50995">
    <property type="entry name" value="HTH_MARR_2"/>
    <property type="match status" value="1"/>
</dbReference>
<dbReference type="SUPFAM" id="SSF46785">
    <property type="entry name" value="Winged helix' DNA-binding domain"/>
    <property type="match status" value="1"/>
</dbReference>
<feature type="domain" description="HTH marR-type" evidence="5">
    <location>
        <begin position="43"/>
        <end position="173"/>
    </location>
</feature>
<proteinExistence type="predicted"/>
<dbReference type="EMBL" id="DXBY01000165">
    <property type="protein sequence ID" value="HIZ36077.1"/>
    <property type="molecule type" value="Genomic_DNA"/>
</dbReference>
<organism evidence="6 7">
    <name type="scientific">Candidatus Ruania gallistercoris</name>
    <dbReference type="NCBI Taxonomy" id="2838746"/>
    <lineage>
        <taxon>Bacteria</taxon>
        <taxon>Bacillati</taxon>
        <taxon>Actinomycetota</taxon>
        <taxon>Actinomycetes</taxon>
        <taxon>Micrococcales</taxon>
        <taxon>Ruaniaceae</taxon>
        <taxon>Ruania</taxon>
    </lineage>
</organism>
<evidence type="ECO:0000256" key="4">
    <source>
        <dbReference type="SAM" id="MobiDB-lite"/>
    </source>
</evidence>
<dbReference type="SMART" id="SM00347">
    <property type="entry name" value="HTH_MARR"/>
    <property type="match status" value="1"/>
</dbReference>
<dbReference type="GO" id="GO:0003677">
    <property type="term" value="F:DNA binding"/>
    <property type="evidence" value="ECO:0007669"/>
    <property type="project" value="UniProtKB-KW"/>
</dbReference>
<dbReference type="InterPro" id="IPR023187">
    <property type="entry name" value="Tscrpt_reg_MarR-type_CS"/>
</dbReference>
<gene>
    <name evidence="6" type="ORF">H9815_09890</name>
</gene>
<dbReference type="Proteomes" id="UP000824037">
    <property type="component" value="Unassembled WGS sequence"/>
</dbReference>
<dbReference type="PROSITE" id="PS01117">
    <property type="entry name" value="HTH_MARR_1"/>
    <property type="match status" value="1"/>
</dbReference>
<comment type="caution">
    <text evidence="6">The sequence shown here is derived from an EMBL/GenBank/DDBJ whole genome shotgun (WGS) entry which is preliminary data.</text>
</comment>
<keyword evidence="2" id="KW-0238">DNA-binding</keyword>
<sequence>MASERVDSAAGGDPAGIRRTRSGGREAPPGTGKGAPRPPGGLASRLRLTLLRTARKLRAERAGRLSETQHAVISAVVAHGPFTPSALAAREHVRPPSMTRTIQALESEGLLQRTEHPEDRRQVLVTSTEAGREYVAETRRRRDKWLSRRLAALTPEERQVLSQAEEILRRITTQ</sequence>
<dbReference type="GO" id="GO:0003700">
    <property type="term" value="F:DNA-binding transcription factor activity"/>
    <property type="evidence" value="ECO:0007669"/>
    <property type="project" value="InterPro"/>
</dbReference>
<evidence type="ECO:0000313" key="7">
    <source>
        <dbReference type="Proteomes" id="UP000824037"/>
    </source>
</evidence>
<dbReference type="Gene3D" id="1.10.10.10">
    <property type="entry name" value="Winged helix-like DNA-binding domain superfamily/Winged helix DNA-binding domain"/>
    <property type="match status" value="1"/>
</dbReference>
<dbReference type="InterPro" id="IPR036390">
    <property type="entry name" value="WH_DNA-bd_sf"/>
</dbReference>
<name>A0A9D2EEZ0_9MICO</name>